<feature type="chain" id="PRO_5022229466" description="DUF4397 domain-containing protein" evidence="1">
    <location>
        <begin position="19"/>
        <end position="250"/>
    </location>
</feature>
<comment type="caution">
    <text evidence="2">The sequence shown here is derived from an EMBL/GenBank/DDBJ whole genome shotgun (WGS) entry which is preliminary data.</text>
</comment>
<keyword evidence="1" id="KW-0732">Signal</keyword>
<evidence type="ECO:0000313" key="3">
    <source>
        <dbReference type="Proteomes" id="UP000315648"/>
    </source>
</evidence>
<dbReference type="RefSeq" id="WP_144354181.1">
    <property type="nucleotide sequence ID" value="NZ_CBCRVV010000010.1"/>
</dbReference>
<evidence type="ECO:0000313" key="2">
    <source>
        <dbReference type="EMBL" id="TSJ75039.1"/>
    </source>
</evidence>
<evidence type="ECO:0000256" key="1">
    <source>
        <dbReference type="SAM" id="SignalP"/>
    </source>
</evidence>
<accession>A0A556QEG4</accession>
<feature type="signal peptide" evidence="1">
    <location>
        <begin position="1"/>
        <end position="18"/>
    </location>
</feature>
<dbReference type="Proteomes" id="UP000315648">
    <property type="component" value="Unassembled WGS sequence"/>
</dbReference>
<dbReference type="EMBL" id="VMBG01000004">
    <property type="protein sequence ID" value="TSJ75039.1"/>
    <property type="molecule type" value="Genomic_DNA"/>
</dbReference>
<protein>
    <recommendedName>
        <fullName evidence="4">DUF4397 domain-containing protein</fullName>
    </recommendedName>
</protein>
<name>A0A556QEG4_9BACT</name>
<keyword evidence="3" id="KW-1185">Reference proteome</keyword>
<sequence length="250" mass="26206">MALLNRYLILFVLSVATAAGVSATPSAPRTFSVLAGAAGDWAKLDYARSPSAIIPLVLGRQVRSPEQTAASGETWEVGRAIIDPITGIPARKIVARTTWPQGVRTALFVLVPKLAPDAEGLEFDVLASDDSPTAFPPETLRVINATPANLAGRIGAEQVSLPPGVSRTFATTAFLAPDEDHDPGMPVGLAVHMPAGWVALYDAPLSVSPNTRVLVIVLPPKNAGSTRIQVRAVHQTLPPPVTGVPLVSNR</sequence>
<proteinExistence type="predicted"/>
<gene>
    <name evidence="2" type="ORF">FPL22_16710</name>
</gene>
<reference evidence="2 3" key="1">
    <citation type="submission" date="2019-07" db="EMBL/GenBank/DDBJ databases">
        <title>Description of 53C-WASEF.</title>
        <authorList>
            <person name="Pitt A."/>
            <person name="Hahn M.W."/>
        </authorList>
    </citation>
    <scope>NUCLEOTIDE SEQUENCE [LARGE SCALE GENOMIC DNA]</scope>
    <source>
        <strain evidence="2 3">53C-WASEF</strain>
    </source>
</reference>
<evidence type="ECO:0008006" key="4">
    <source>
        <dbReference type="Google" id="ProtNLM"/>
    </source>
</evidence>
<organism evidence="2 3">
    <name type="scientific">Rariglobus hedericola</name>
    <dbReference type="NCBI Taxonomy" id="2597822"/>
    <lineage>
        <taxon>Bacteria</taxon>
        <taxon>Pseudomonadati</taxon>
        <taxon>Verrucomicrobiota</taxon>
        <taxon>Opitutia</taxon>
        <taxon>Opitutales</taxon>
        <taxon>Opitutaceae</taxon>
        <taxon>Rariglobus</taxon>
    </lineage>
</organism>
<dbReference type="AlphaFoldDB" id="A0A556QEG4"/>